<comment type="caution">
    <text evidence="2">The sequence shown here is derived from an EMBL/GenBank/DDBJ whole genome shotgun (WGS) entry which is preliminary data.</text>
</comment>
<dbReference type="Proteomes" id="UP000265520">
    <property type="component" value="Unassembled WGS sequence"/>
</dbReference>
<organism evidence="2 3">
    <name type="scientific">Trifolium medium</name>
    <dbReference type="NCBI Taxonomy" id="97028"/>
    <lineage>
        <taxon>Eukaryota</taxon>
        <taxon>Viridiplantae</taxon>
        <taxon>Streptophyta</taxon>
        <taxon>Embryophyta</taxon>
        <taxon>Tracheophyta</taxon>
        <taxon>Spermatophyta</taxon>
        <taxon>Magnoliopsida</taxon>
        <taxon>eudicotyledons</taxon>
        <taxon>Gunneridae</taxon>
        <taxon>Pentapetalae</taxon>
        <taxon>rosids</taxon>
        <taxon>fabids</taxon>
        <taxon>Fabales</taxon>
        <taxon>Fabaceae</taxon>
        <taxon>Papilionoideae</taxon>
        <taxon>50 kb inversion clade</taxon>
        <taxon>NPAAA clade</taxon>
        <taxon>Hologalegina</taxon>
        <taxon>IRL clade</taxon>
        <taxon>Trifolieae</taxon>
        <taxon>Trifolium</taxon>
    </lineage>
</organism>
<name>A0A392VDY0_9FABA</name>
<evidence type="ECO:0000313" key="3">
    <source>
        <dbReference type="Proteomes" id="UP000265520"/>
    </source>
</evidence>
<evidence type="ECO:0000313" key="2">
    <source>
        <dbReference type="EMBL" id="MCI85025.1"/>
    </source>
</evidence>
<proteinExistence type="predicted"/>
<protein>
    <submittedName>
        <fullName evidence="2">Uncharacterized protein</fullName>
    </submittedName>
</protein>
<reference evidence="2 3" key="1">
    <citation type="journal article" date="2018" name="Front. Plant Sci.">
        <title>Red Clover (Trifolium pratense) and Zigzag Clover (T. medium) - A Picture of Genomic Similarities and Differences.</title>
        <authorList>
            <person name="Dluhosova J."/>
            <person name="Istvanek J."/>
            <person name="Nedelnik J."/>
            <person name="Repkova J."/>
        </authorList>
    </citation>
    <scope>NUCLEOTIDE SEQUENCE [LARGE SCALE GENOMIC DNA]</scope>
    <source>
        <strain evidence="3">cv. 10/8</strain>
        <tissue evidence="2">Leaf</tissue>
    </source>
</reference>
<keyword evidence="3" id="KW-1185">Reference proteome</keyword>
<dbReference type="EMBL" id="LXQA011105169">
    <property type="protein sequence ID" value="MCI85025.1"/>
    <property type="molecule type" value="Genomic_DNA"/>
</dbReference>
<sequence length="57" mass="6039">PSSATPRRIFSSKGGRNDDGDAEDFSSSCFDCEEVVEAVSPLPDSWEVTGDVSDTAL</sequence>
<accession>A0A392VDY0</accession>
<evidence type="ECO:0000256" key="1">
    <source>
        <dbReference type="SAM" id="MobiDB-lite"/>
    </source>
</evidence>
<feature type="non-terminal residue" evidence="2">
    <location>
        <position position="1"/>
    </location>
</feature>
<dbReference type="AlphaFoldDB" id="A0A392VDY0"/>
<feature type="region of interest" description="Disordered" evidence="1">
    <location>
        <begin position="1"/>
        <end position="26"/>
    </location>
</feature>